<dbReference type="OrthoDB" id="8565817at2"/>
<sequence length="167" mass="17535">MSFAKHLLCVAFASGAFFTHASYAASWQENLSSAASQLSQQSGSGAGQQQGGMSLSSLTGLLNGGNQSLSASTMNNAAGVMSYCAKHKLASLTNTDNIKNQVLDKLGLSTQTEQQKDPNYLEGLQGMLNTKNGEQLNLNNIGSTPLAEKVKTKACDIVLKQGVNFLS</sequence>
<keyword evidence="1" id="KW-0732">Signal</keyword>
<dbReference type="Proteomes" id="UP000867740">
    <property type="component" value="Unassembled WGS sequence"/>
</dbReference>
<organism evidence="2 5">
    <name type="scientific">Kluyvera intermedia</name>
    <name type="common">Enterobacter intermedius</name>
    <dbReference type="NCBI Taxonomy" id="61648"/>
    <lineage>
        <taxon>Bacteria</taxon>
        <taxon>Pseudomonadati</taxon>
        <taxon>Pseudomonadota</taxon>
        <taxon>Gammaproteobacteria</taxon>
        <taxon>Enterobacterales</taxon>
        <taxon>Enterobacteriaceae</taxon>
        <taxon>Kluyvera</taxon>
    </lineage>
</organism>
<dbReference type="RefSeq" id="WP_047371949.1">
    <property type="nucleotide sequence ID" value="NZ_CABMNU010000005.1"/>
</dbReference>
<evidence type="ECO:0000256" key="1">
    <source>
        <dbReference type="SAM" id="SignalP"/>
    </source>
</evidence>
<comment type="caution">
    <text evidence="2">The sequence shown here is derived from an EMBL/GenBank/DDBJ whole genome shotgun (WGS) entry which is preliminary data.</text>
</comment>
<accession>A0A9P3WEM2</accession>
<dbReference type="InterPro" id="IPR019637">
    <property type="entry name" value="DUF2501"/>
</dbReference>
<dbReference type="EMBL" id="DACSUM010000002">
    <property type="protein sequence ID" value="HAT3580151.1"/>
    <property type="molecule type" value="Genomic_DNA"/>
</dbReference>
<proteinExistence type="predicted"/>
<dbReference type="NCBIfam" id="NF008666">
    <property type="entry name" value="PRK11667.1-4"/>
    <property type="match status" value="1"/>
</dbReference>
<dbReference type="AlphaFoldDB" id="A0A9P3WEM2"/>
<keyword evidence="4" id="KW-1185">Reference proteome</keyword>
<reference evidence="2" key="2">
    <citation type="journal article" date="2018" name="Genome Biol.">
        <title>SKESA: strategic k-mer extension for scrupulous assemblies.</title>
        <authorList>
            <person name="Souvorov A."/>
            <person name="Agarwala R."/>
            <person name="Lipman D.J."/>
        </authorList>
    </citation>
    <scope>NUCLEOTIDE SEQUENCE</scope>
    <source>
        <strain evidence="2">CAVp300</strain>
    </source>
</reference>
<dbReference type="Proteomes" id="UP000192521">
    <property type="component" value="Unassembled WGS sequence"/>
</dbReference>
<name>A0A9P3WEM2_KLUIN</name>
<reference evidence="3 4" key="1">
    <citation type="submission" date="2017-02" db="EMBL/GenBank/DDBJ databases">
        <title>Draft genome sequence of a Kluyvera intermedia isolate from a patient with a pancreatic abscess.</title>
        <authorList>
            <person name="Thele R."/>
        </authorList>
    </citation>
    <scope>NUCLEOTIDE SEQUENCE [LARGE SCALE GENOMIC DNA]</scope>
    <source>
        <strain evidence="3 4">FOSA7093</strain>
    </source>
</reference>
<dbReference type="Pfam" id="PF10696">
    <property type="entry name" value="DUF2501"/>
    <property type="match status" value="1"/>
</dbReference>
<dbReference type="EMBL" id="MWPR01000002">
    <property type="protein sequence ID" value="ORJ52085.1"/>
    <property type="molecule type" value="Genomic_DNA"/>
</dbReference>
<evidence type="ECO:0000313" key="4">
    <source>
        <dbReference type="Proteomes" id="UP000192521"/>
    </source>
</evidence>
<feature type="signal peptide" evidence="1">
    <location>
        <begin position="1"/>
        <end position="24"/>
    </location>
</feature>
<evidence type="ECO:0000313" key="2">
    <source>
        <dbReference type="EMBL" id="HAT3580151.1"/>
    </source>
</evidence>
<protein>
    <submittedName>
        <fullName evidence="2">DUF2501 domain-containing protein</fullName>
    </submittedName>
</protein>
<feature type="chain" id="PRO_5040298241" evidence="1">
    <location>
        <begin position="25"/>
        <end position="167"/>
    </location>
</feature>
<reference evidence="2" key="3">
    <citation type="submission" date="2020-10" db="EMBL/GenBank/DDBJ databases">
        <authorList>
            <consortium name="NCBI Pathogen Detection Project"/>
        </authorList>
    </citation>
    <scope>NUCLEOTIDE SEQUENCE</scope>
    <source>
        <strain evidence="2">CAVp300</strain>
    </source>
</reference>
<gene>
    <name evidence="3" type="ORF">B2M27_02535</name>
    <name evidence="2" type="ORF">I8531_000393</name>
</gene>
<evidence type="ECO:0000313" key="5">
    <source>
        <dbReference type="Proteomes" id="UP000867740"/>
    </source>
</evidence>
<evidence type="ECO:0000313" key="3">
    <source>
        <dbReference type="EMBL" id="ORJ52085.1"/>
    </source>
</evidence>